<dbReference type="InterPro" id="IPR000718">
    <property type="entry name" value="Peptidase_M13"/>
</dbReference>
<dbReference type="GO" id="GO:0005886">
    <property type="term" value="C:plasma membrane"/>
    <property type="evidence" value="ECO:0007669"/>
    <property type="project" value="TreeGrafter"/>
</dbReference>
<dbReference type="AlphaFoldDB" id="A0A226EPC2"/>
<feature type="domain" description="Peptidase M13 C-terminal" evidence="2">
    <location>
        <begin position="340"/>
        <end position="500"/>
    </location>
</feature>
<protein>
    <submittedName>
        <fullName evidence="3">Endothelin-converting enzyme-like 1</fullName>
    </submittedName>
</protein>
<evidence type="ECO:0000256" key="1">
    <source>
        <dbReference type="SAM" id="Phobius"/>
    </source>
</evidence>
<dbReference type="PROSITE" id="PS51885">
    <property type="entry name" value="NEPRILYSIN"/>
    <property type="match status" value="1"/>
</dbReference>
<feature type="transmembrane region" description="Helical" evidence="1">
    <location>
        <begin position="27"/>
        <end position="48"/>
    </location>
</feature>
<keyword evidence="4" id="KW-1185">Reference proteome</keyword>
<keyword evidence="1" id="KW-0472">Membrane</keyword>
<dbReference type="PANTHER" id="PTHR11733:SF240">
    <property type="entry name" value="GH14155P-RELATED"/>
    <property type="match status" value="1"/>
</dbReference>
<dbReference type="Pfam" id="PF01431">
    <property type="entry name" value="Peptidase_M13"/>
    <property type="match status" value="1"/>
</dbReference>
<dbReference type="SUPFAM" id="SSF55486">
    <property type="entry name" value="Metalloproteases ('zincins'), catalytic domain"/>
    <property type="match status" value="1"/>
</dbReference>
<evidence type="ECO:0000259" key="2">
    <source>
        <dbReference type="Pfam" id="PF01431"/>
    </source>
</evidence>
<feature type="non-terminal residue" evidence="3">
    <location>
        <position position="500"/>
    </location>
</feature>
<name>A0A226EPC2_FOLCA</name>
<organism evidence="3 4">
    <name type="scientific">Folsomia candida</name>
    <name type="common">Springtail</name>
    <dbReference type="NCBI Taxonomy" id="158441"/>
    <lineage>
        <taxon>Eukaryota</taxon>
        <taxon>Metazoa</taxon>
        <taxon>Ecdysozoa</taxon>
        <taxon>Arthropoda</taxon>
        <taxon>Hexapoda</taxon>
        <taxon>Collembola</taxon>
        <taxon>Entomobryomorpha</taxon>
        <taxon>Isotomoidea</taxon>
        <taxon>Isotomidae</taxon>
        <taxon>Proisotominae</taxon>
        <taxon>Folsomia</taxon>
    </lineage>
</organism>
<dbReference type="Proteomes" id="UP000198287">
    <property type="component" value="Unassembled WGS sequence"/>
</dbReference>
<accession>A0A226EPC2</accession>
<dbReference type="InterPro" id="IPR024079">
    <property type="entry name" value="MetalloPept_cat_dom_sf"/>
</dbReference>
<dbReference type="GO" id="GO:0004222">
    <property type="term" value="F:metalloendopeptidase activity"/>
    <property type="evidence" value="ECO:0007669"/>
    <property type="project" value="InterPro"/>
</dbReference>
<reference evidence="3 4" key="1">
    <citation type="submission" date="2015-12" db="EMBL/GenBank/DDBJ databases">
        <title>The genome of Folsomia candida.</title>
        <authorList>
            <person name="Faddeeva A."/>
            <person name="Derks M.F."/>
            <person name="Anvar Y."/>
            <person name="Smit S."/>
            <person name="Van Straalen N."/>
            <person name="Roelofs D."/>
        </authorList>
    </citation>
    <scope>NUCLEOTIDE SEQUENCE [LARGE SCALE GENOMIC DNA]</scope>
    <source>
        <strain evidence="3 4">VU population</strain>
        <tissue evidence="3">Whole body</tissue>
    </source>
</reference>
<dbReference type="Gene3D" id="3.40.390.10">
    <property type="entry name" value="Collagenase (Catalytic Domain)"/>
    <property type="match status" value="1"/>
</dbReference>
<comment type="caution">
    <text evidence="3">The sequence shown here is derived from an EMBL/GenBank/DDBJ whole genome shotgun (WGS) entry which is preliminary data.</text>
</comment>
<evidence type="ECO:0000313" key="4">
    <source>
        <dbReference type="Proteomes" id="UP000198287"/>
    </source>
</evidence>
<dbReference type="OrthoDB" id="8048565at2759"/>
<dbReference type="EMBL" id="LNIX01000002">
    <property type="protein sequence ID" value="OXA59462.1"/>
    <property type="molecule type" value="Genomic_DNA"/>
</dbReference>
<evidence type="ECO:0000313" key="3">
    <source>
        <dbReference type="EMBL" id="OXA59462.1"/>
    </source>
</evidence>
<keyword evidence="1" id="KW-0812">Transmembrane</keyword>
<dbReference type="InterPro" id="IPR018497">
    <property type="entry name" value="Peptidase_M13_C"/>
</dbReference>
<dbReference type="GO" id="GO:0016485">
    <property type="term" value="P:protein processing"/>
    <property type="evidence" value="ECO:0007669"/>
    <property type="project" value="TreeGrafter"/>
</dbReference>
<proteinExistence type="predicted"/>
<dbReference type="PANTHER" id="PTHR11733">
    <property type="entry name" value="ZINC METALLOPROTEASE FAMILY M13 NEPRILYSIN-RELATED"/>
    <property type="match status" value="1"/>
</dbReference>
<sequence length="500" mass="57278">MNNMETMDVENVAGNPYPNKKTQMTKLTTFIVLFLSILVMALVTKVIVLQINSTKFQHILANSNSLLDRNCPRNEENVDGQYACQGWISGQSFTSTAPDGKTVINLKGQLSMDSITGERNTRLIRNFLDKMVYTPNRTGDGVENELKSFYESCIQLKKNSSIIHPVTGRLIKWMFLRQESFLSLQNVVVKLVTLGEDDPKHNSIPCTELAKNLFPEVVGKLFVENHYLNDNLAFSVQQLLLQIRDTYLSHLDVVYSPWVDFQSWLELRRRINSAKIMQGYPTDIMDSIWVASVYANVTINKNVSHFIVNLVQLMDLREMRKQTLGMVTMNYFDNIRDVAANYLPSWDMLFISAGYAQFPIYHESFPDVLKFGRLGFIIAHEFGHALSAYIRTNDQSRGELPFGASNATYQKFIDKLNCIENEYNTYQIPFSFPQRNTTHALTWNGSLTLEENFADFIALKISFSAFMKEHKRTHGSQVNHEIPGLARFSKEQLFFIANAQ</sequence>
<gene>
    <name evidence="3" type="ORF">Fcan01_04740</name>
</gene>
<keyword evidence="1" id="KW-1133">Transmembrane helix</keyword>